<organism evidence="1 2">
    <name type="scientific">Virgibacillus kekensis</name>
    <dbReference type="NCBI Taxonomy" id="202261"/>
    <lineage>
        <taxon>Bacteria</taxon>
        <taxon>Bacillati</taxon>
        <taxon>Bacillota</taxon>
        <taxon>Bacilli</taxon>
        <taxon>Bacillales</taxon>
        <taxon>Bacillaceae</taxon>
        <taxon>Virgibacillus</taxon>
    </lineage>
</organism>
<dbReference type="Gene3D" id="1.20.1260.10">
    <property type="match status" value="1"/>
</dbReference>
<comment type="caution">
    <text evidence="1">The sequence shown here is derived from an EMBL/GenBank/DDBJ whole genome shotgun (WGS) entry which is preliminary data.</text>
</comment>
<sequence length="92" mass="10078">MHLHSSFGEDSIVLDSTEAPFSEKLMMGISSALITISMTSLGKGIATSMRSDLVGEYTELLTRVGKYEISGAKLAIKNGWMEKPPQTLDRRN</sequence>
<dbReference type="Proteomes" id="UP001595989">
    <property type="component" value="Unassembled WGS sequence"/>
</dbReference>
<reference evidence="2" key="1">
    <citation type="journal article" date="2019" name="Int. J. Syst. Evol. Microbiol.">
        <title>The Global Catalogue of Microorganisms (GCM) 10K type strain sequencing project: providing services to taxonomists for standard genome sequencing and annotation.</title>
        <authorList>
            <consortium name="The Broad Institute Genomics Platform"/>
            <consortium name="The Broad Institute Genome Sequencing Center for Infectious Disease"/>
            <person name="Wu L."/>
            <person name="Ma J."/>
        </authorList>
    </citation>
    <scope>NUCLEOTIDE SEQUENCE [LARGE SCALE GENOMIC DNA]</scope>
    <source>
        <strain evidence="2">CGMCC 4.7426</strain>
    </source>
</reference>
<proteinExistence type="predicted"/>
<evidence type="ECO:0000313" key="2">
    <source>
        <dbReference type="Proteomes" id="UP001595989"/>
    </source>
</evidence>
<dbReference type="EMBL" id="JBHSFU010000011">
    <property type="protein sequence ID" value="MFC4559806.1"/>
    <property type="molecule type" value="Genomic_DNA"/>
</dbReference>
<dbReference type="Pfam" id="PF11553">
    <property type="entry name" value="DUF3231"/>
    <property type="match status" value="1"/>
</dbReference>
<evidence type="ECO:0000313" key="1">
    <source>
        <dbReference type="EMBL" id="MFC4559806.1"/>
    </source>
</evidence>
<dbReference type="InterPro" id="IPR021617">
    <property type="entry name" value="DUF3231"/>
</dbReference>
<name>A0ABV9DNP6_9BACI</name>
<accession>A0ABV9DNP6</accession>
<gene>
    <name evidence="1" type="ORF">ACFO3D_16600</name>
</gene>
<dbReference type="RefSeq" id="WP_390298696.1">
    <property type="nucleotide sequence ID" value="NZ_JBHSFU010000011.1"/>
</dbReference>
<dbReference type="InterPro" id="IPR012347">
    <property type="entry name" value="Ferritin-like"/>
</dbReference>
<keyword evidence="2" id="KW-1185">Reference proteome</keyword>
<protein>
    <submittedName>
        <fullName evidence="1">DUF3231 family protein</fullName>
    </submittedName>
</protein>